<dbReference type="Proteomes" id="UP001501759">
    <property type="component" value="Unassembled WGS sequence"/>
</dbReference>
<evidence type="ECO:0000313" key="5">
    <source>
        <dbReference type="Proteomes" id="UP001501759"/>
    </source>
</evidence>
<feature type="domain" description="GH3 middle" evidence="2">
    <location>
        <begin position="375"/>
        <end position="451"/>
    </location>
</feature>
<evidence type="ECO:0000256" key="1">
    <source>
        <dbReference type="SAM" id="MobiDB-lite"/>
    </source>
</evidence>
<gene>
    <name evidence="4" type="ORF">GCM10023335_65740</name>
</gene>
<feature type="compositionally biased region" description="Basic and acidic residues" evidence="1">
    <location>
        <begin position="25"/>
        <end position="38"/>
    </location>
</feature>
<feature type="region of interest" description="Disordered" evidence="1">
    <location>
        <begin position="1"/>
        <end position="38"/>
    </location>
</feature>
<feature type="compositionally biased region" description="Basic and acidic residues" evidence="1">
    <location>
        <begin position="1"/>
        <end position="15"/>
    </location>
</feature>
<dbReference type="Pfam" id="PF23571">
    <property type="entry name" value="GH3_M"/>
    <property type="match status" value="1"/>
</dbReference>
<feature type="domain" description="GH3 C-terminal" evidence="3">
    <location>
        <begin position="467"/>
        <end position="576"/>
    </location>
</feature>
<dbReference type="EMBL" id="BAABKB010000030">
    <property type="protein sequence ID" value="GAA5028139.1"/>
    <property type="molecule type" value="Genomic_DNA"/>
</dbReference>
<dbReference type="PANTHER" id="PTHR31901:SF9">
    <property type="entry name" value="GH3 DOMAIN-CONTAINING PROTEIN"/>
    <property type="match status" value="1"/>
</dbReference>
<evidence type="ECO:0000313" key="4">
    <source>
        <dbReference type="EMBL" id="GAA5028139.1"/>
    </source>
</evidence>
<keyword evidence="5" id="KW-1185">Reference proteome</keyword>
<proteinExistence type="predicted"/>
<name>A0ABP9JEW6_9ACTN</name>
<evidence type="ECO:0000259" key="2">
    <source>
        <dbReference type="Pfam" id="PF23571"/>
    </source>
</evidence>
<accession>A0ABP9JEW6</accession>
<dbReference type="RefSeq" id="WP_345656379.1">
    <property type="nucleotide sequence ID" value="NZ_BAABKB010000030.1"/>
</dbReference>
<dbReference type="SUPFAM" id="SSF56801">
    <property type="entry name" value="Acetyl-CoA synthetase-like"/>
    <property type="match status" value="1"/>
</dbReference>
<dbReference type="InterPro" id="IPR055378">
    <property type="entry name" value="GH3_C"/>
</dbReference>
<evidence type="ECO:0000259" key="3">
    <source>
        <dbReference type="Pfam" id="PF23572"/>
    </source>
</evidence>
<organism evidence="4 5">
    <name type="scientific">Streptomyces siamensis</name>
    <dbReference type="NCBI Taxonomy" id="1274986"/>
    <lineage>
        <taxon>Bacteria</taxon>
        <taxon>Bacillati</taxon>
        <taxon>Actinomycetota</taxon>
        <taxon>Actinomycetes</taxon>
        <taxon>Kitasatosporales</taxon>
        <taxon>Streptomycetaceae</taxon>
        <taxon>Streptomyces</taxon>
    </lineage>
</organism>
<dbReference type="InterPro" id="IPR055377">
    <property type="entry name" value="GH3_M"/>
</dbReference>
<dbReference type="PANTHER" id="PTHR31901">
    <property type="entry name" value="GH3 DOMAIN-CONTAINING PROTEIN"/>
    <property type="match status" value="1"/>
</dbReference>
<comment type="caution">
    <text evidence="4">The sequence shown here is derived from an EMBL/GenBank/DDBJ whole genome shotgun (WGS) entry which is preliminary data.</text>
</comment>
<protein>
    <submittedName>
        <fullName evidence="4">GH3 auxin-responsive promoter family protein</fullName>
    </submittedName>
</protein>
<sequence>MGTSHPHEHAYEHPQPHSPQHGRRPGHEHGREPGRGHWQEHWTARRTPFEQECRAARTALLEDLKDPKSAQDRVLEDIVALCADSLHWKERGYDVVADDPARFRSVLPVMRYTDFTAEIDRETRTKGGVLSCSPVLRWLKTSGTTGVPKRVPYTLHWLLTYRIPAMQAMWGTYMEHHPEILDHPYATLDTQTVHERVDDFLSGVRYQAVSNRHPRINSRDWNPPWSAAPWFGTEAPSAHAGRMYHRIRHLVGRRLHFVSAINPSTLVSLRDLIAEHGPALVRDLRDGTLEGRPYGTPDPGAAVHLRTVLDRGDFSLKDVWPSLSLYSCWLSSSAGLYQSQLDAVLPGVAAMPFMSCGTEGVTTIPVDDSLDSQPLAVNQAFFEFVPAEVELGPLVEAGERVDTLLLDEIEPGRDYHLIMTQGNGLYRLWSGDIYHVDRIVDGTPWVHFVHRDGIFHSFTGEKITEAQVTQAIGRAMDEGGLDGGLYLCGPQWAEPPYYVVVSEVPDPGRELDRSLAESIDRGLRAINIEYASKRDSGRLGPLEVHTVPRDSIATYAESRRQQGNATQYKYKPFQKDADFVADLVGGTAGAHR</sequence>
<dbReference type="Pfam" id="PF23572">
    <property type="entry name" value="GH3_C"/>
    <property type="match status" value="1"/>
</dbReference>
<dbReference type="Pfam" id="PF03321">
    <property type="entry name" value="GH3"/>
    <property type="match status" value="1"/>
</dbReference>
<reference evidence="5" key="1">
    <citation type="journal article" date="2019" name="Int. J. Syst. Evol. Microbiol.">
        <title>The Global Catalogue of Microorganisms (GCM) 10K type strain sequencing project: providing services to taxonomists for standard genome sequencing and annotation.</title>
        <authorList>
            <consortium name="The Broad Institute Genomics Platform"/>
            <consortium name="The Broad Institute Genome Sequencing Center for Infectious Disease"/>
            <person name="Wu L."/>
            <person name="Ma J."/>
        </authorList>
    </citation>
    <scope>NUCLEOTIDE SEQUENCE [LARGE SCALE GENOMIC DNA]</scope>
    <source>
        <strain evidence="5">JCM 18409</strain>
    </source>
</reference>
<dbReference type="InterPro" id="IPR004993">
    <property type="entry name" value="GH3"/>
</dbReference>